<feature type="signal peptide" evidence="1">
    <location>
        <begin position="1"/>
        <end position="26"/>
    </location>
</feature>
<comment type="caution">
    <text evidence="3">The sequence shown here is derived from an EMBL/GenBank/DDBJ whole genome shotgun (WGS) entry which is preliminary data.</text>
</comment>
<keyword evidence="1" id="KW-0732">Signal</keyword>
<evidence type="ECO:0000256" key="1">
    <source>
        <dbReference type="SAM" id="SignalP"/>
    </source>
</evidence>
<proteinExistence type="predicted"/>
<dbReference type="InterPro" id="IPR000259">
    <property type="entry name" value="Adhesion_dom_fimbrial"/>
</dbReference>
<gene>
    <name evidence="3" type="ORF">DHV72_08455</name>
</gene>
<dbReference type="PANTHER" id="PTHR33420:SF26">
    <property type="entry name" value="FIMBRIAL SUBUNIT"/>
    <property type="match status" value="1"/>
</dbReference>
<evidence type="ECO:0000313" key="3">
    <source>
        <dbReference type="EMBL" id="HCK00044.1"/>
    </source>
</evidence>
<reference evidence="3 4" key="1">
    <citation type="journal article" date="2018" name="Nat. Biotechnol.">
        <title>A standardized bacterial taxonomy based on genome phylogeny substantially revises the tree of life.</title>
        <authorList>
            <person name="Parks D.H."/>
            <person name="Chuvochina M."/>
            <person name="Waite D.W."/>
            <person name="Rinke C."/>
            <person name="Skarshewski A."/>
            <person name="Chaumeil P.A."/>
            <person name="Hugenholtz P."/>
        </authorList>
    </citation>
    <scope>NUCLEOTIDE SEQUENCE [LARGE SCALE GENOMIC DNA]</scope>
    <source>
        <strain evidence="3">UBA11264</strain>
    </source>
</reference>
<dbReference type="InterPro" id="IPR008966">
    <property type="entry name" value="Adhesion_dom_sf"/>
</dbReference>
<dbReference type="InterPro" id="IPR036937">
    <property type="entry name" value="Adhesion_dom_fimbrial_sf"/>
</dbReference>
<dbReference type="PANTHER" id="PTHR33420">
    <property type="entry name" value="FIMBRIAL SUBUNIT ELFA-RELATED"/>
    <property type="match status" value="1"/>
</dbReference>
<dbReference type="InterPro" id="IPR050263">
    <property type="entry name" value="Bact_Fimbrial_Adh_Pro"/>
</dbReference>
<dbReference type="EMBL" id="DPSM01000015">
    <property type="protein sequence ID" value="HCK00044.1"/>
    <property type="molecule type" value="Genomic_DNA"/>
</dbReference>
<feature type="domain" description="Fimbrial-type adhesion" evidence="2">
    <location>
        <begin position="31"/>
        <end position="170"/>
    </location>
</feature>
<evidence type="ECO:0000313" key="4">
    <source>
        <dbReference type="Proteomes" id="UP000262210"/>
    </source>
</evidence>
<dbReference type="Pfam" id="PF00419">
    <property type="entry name" value="Fimbrial"/>
    <property type="match status" value="1"/>
</dbReference>
<dbReference type="AlphaFoldDB" id="A0A9C7V7N5"/>
<dbReference type="SUPFAM" id="SSF49401">
    <property type="entry name" value="Bacterial adhesins"/>
    <property type="match status" value="1"/>
</dbReference>
<organism evidence="3 4">
    <name type="scientific">Serratia grimesii</name>
    <dbReference type="NCBI Taxonomy" id="82995"/>
    <lineage>
        <taxon>Bacteria</taxon>
        <taxon>Pseudomonadati</taxon>
        <taxon>Pseudomonadota</taxon>
        <taxon>Gammaproteobacteria</taxon>
        <taxon>Enterobacterales</taxon>
        <taxon>Yersiniaceae</taxon>
        <taxon>Serratia</taxon>
    </lineage>
</organism>
<accession>A0A9C7V7N5</accession>
<dbReference type="GO" id="GO:0043709">
    <property type="term" value="P:cell adhesion involved in single-species biofilm formation"/>
    <property type="evidence" value="ECO:0007669"/>
    <property type="project" value="TreeGrafter"/>
</dbReference>
<sequence>MESGMKLAKVLLAASVSLGLATAAQAEQGKIEFKGKVLESACVIDSGDLNQQIDFQEIPQSRLNLGGKSDTQDFQIKLKNCDNSTMKNVDIAFSGNGGFGDTFGVTGVDNLGVIIAQNGKAIAPGSSVSNILLQGDNTFDFQTYVMGDPAVGNDVTTGDFTSIANFVITYS</sequence>
<dbReference type="Gene3D" id="2.60.40.1090">
    <property type="entry name" value="Fimbrial-type adhesion domain"/>
    <property type="match status" value="1"/>
</dbReference>
<protein>
    <submittedName>
        <fullName evidence="3">F7-2 fimbrial protein</fullName>
    </submittedName>
</protein>
<evidence type="ECO:0000259" key="2">
    <source>
        <dbReference type="Pfam" id="PF00419"/>
    </source>
</evidence>
<feature type="chain" id="PRO_5038474594" evidence="1">
    <location>
        <begin position="27"/>
        <end position="171"/>
    </location>
</feature>
<dbReference type="Proteomes" id="UP000262210">
    <property type="component" value="Unassembled WGS sequence"/>
</dbReference>
<name>A0A9C7V7N5_9GAMM</name>
<dbReference type="GO" id="GO:0009289">
    <property type="term" value="C:pilus"/>
    <property type="evidence" value="ECO:0007669"/>
    <property type="project" value="InterPro"/>
</dbReference>